<keyword evidence="2" id="KW-1185">Reference proteome</keyword>
<proteinExistence type="predicted"/>
<dbReference type="SUPFAM" id="SSF52047">
    <property type="entry name" value="RNI-like"/>
    <property type="match status" value="1"/>
</dbReference>
<gene>
    <name evidence="1" type="ORF">SPRG_00085</name>
</gene>
<dbReference type="OrthoDB" id="10514522at2759"/>
<dbReference type="KEGG" id="spar:SPRG_00085"/>
<evidence type="ECO:0000313" key="2">
    <source>
        <dbReference type="Proteomes" id="UP000030745"/>
    </source>
</evidence>
<protein>
    <submittedName>
        <fullName evidence="1">Uncharacterized protein</fullName>
    </submittedName>
</protein>
<dbReference type="RefSeq" id="XP_012193591.1">
    <property type="nucleotide sequence ID" value="XM_012338201.1"/>
</dbReference>
<dbReference type="GeneID" id="24122746"/>
<name>A0A067D185_SAPPC</name>
<reference evidence="1 2" key="1">
    <citation type="journal article" date="2013" name="PLoS Genet.">
        <title>Distinctive expansion of potential virulence genes in the genome of the oomycete fish pathogen Saprolegnia parasitica.</title>
        <authorList>
            <person name="Jiang R.H."/>
            <person name="de Bruijn I."/>
            <person name="Haas B.J."/>
            <person name="Belmonte R."/>
            <person name="Lobach L."/>
            <person name="Christie J."/>
            <person name="van den Ackerveken G."/>
            <person name="Bottin A."/>
            <person name="Bulone V."/>
            <person name="Diaz-Moreno S.M."/>
            <person name="Dumas B."/>
            <person name="Fan L."/>
            <person name="Gaulin E."/>
            <person name="Govers F."/>
            <person name="Grenville-Briggs L.J."/>
            <person name="Horner N.R."/>
            <person name="Levin J.Z."/>
            <person name="Mammella M."/>
            <person name="Meijer H.J."/>
            <person name="Morris P."/>
            <person name="Nusbaum C."/>
            <person name="Oome S."/>
            <person name="Phillips A.J."/>
            <person name="van Rooyen D."/>
            <person name="Rzeszutek E."/>
            <person name="Saraiva M."/>
            <person name="Secombes C.J."/>
            <person name="Seidl M.F."/>
            <person name="Snel B."/>
            <person name="Stassen J.H."/>
            <person name="Sykes S."/>
            <person name="Tripathy S."/>
            <person name="van den Berg H."/>
            <person name="Vega-Arreguin J.C."/>
            <person name="Wawra S."/>
            <person name="Young S.K."/>
            <person name="Zeng Q."/>
            <person name="Dieguez-Uribeondo J."/>
            <person name="Russ C."/>
            <person name="Tyler B.M."/>
            <person name="van West P."/>
        </authorList>
    </citation>
    <scope>NUCLEOTIDE SEQUENCE [LARGE SCALE GENOMIC DNA]</scope>
    <source>
        <strain evidence="1 2">CBS 223.65</strain>
    </source>
</reference>
<dbReference type="Gene3D" id="3.80.10.10">
    <property type="entry name" value="Ribonuclease Inhibitor"/>
    <property type="match status" value="1"/>
</dbReference>
<dbReference type="AlphaFoldDB" id="A0A067D185"/>
<sequence>MEALLAGLSSVPALTSLERRHCSSSTELLMETLATTCMHLETLRVSDEQLTRRQVVVVLSGTLDLPRLTSLSITIRLSPMLDVLPELVAAGRRLRTLHLETIVHGGEHGGAGEGKRALCRALALILNVPFVVDALPEDTDAFVVDALGPRADRGDRCRLIFR</sequence>
<dbReference type="EMBL" id="KK583189">
    <property type="protein sequence ID" value="KDO35240.1"/>
    <property type="molecule type" value="Genomic_DNA"/>
</dbReference>
<dbReference type="VEuPathDB" id="FungiDB:SPRG_00085"/>
<dbReference type="Proteomes" id="UP000030745">
    <property type="component" value="Unassembled WGS sequence"/>
</dbReference>
<evidence type="ECO:0000313" key="1">
    <source>
        <dbReference type="EMBL" id="KDO35240.1"/>
    </source>
</evidence>
<dbReference type="InterPro" id="IPR032675">
    <property type="entry name" value="LRR_dom_sf"/>
</dbReference>
<accession>A0A067D185</accession>
<organism evidence="1 2">
    <name type="scientific">Saprolegnia parasitica (strain CBS 223.65)</name>
    <dbReference type="NCBI Taxonomy" id="695850"/>
    <lineage>
        <taxon>Eukaryota</taxon>
        <taxon>Sar</taxon>
        <taxon>Stramenopiles</taxon>
        <taxon>Oomycota</taxon>
        <taxon>Saprolegniomycetes</taxon>
        <taxon>Saprolegniales</taxon>
        <taxon>Saprolegniaceae</taxon>
        <taxon>Saprolegnia</taxon>
    </lineage>
</organism>